<sequence length="75" mass="8457">MQRQDNQFFATYPDALANGDYDIHYFARYTDGSQKFVQTQTIPQNSIGKKDCFEPDDALAMAIPLGNATMMVCII</sequence>
<organism evidence="1 2">
    <name type="scientific">Candidatus Magnetoglobus multicellularis str. Araruama</name>
    <dbReference type="NCBI Taxonomy" id="890399"/>
    <lineage>
        <taxon>Bacteria</taxon>
        <taxon>Pseudomonadati</taxon>
        <taxon>Thermodesulfobacteriota</taxon>
        <taxon>Desulfobacteria</taxon>
        <taxon>Desulfobacterales</taxon>
        <taxon>Desulfobacteraceae</taxon>
        <taxon>Candidatus Magnetoglobus</taxon>
    </lineage>
</organism>
<accession>A0A1V1PCQ2</accession>
<proteinExistence type="predicted"/>
<comment type="caution">
    <text evidence="1">The sequence shown here is derived from an EMBL/GenBank/DDBJ whole genome shotgun (WGS) entry which is preliminary data.</text>
</comment>
<name>A0A1V1PCQ2_9BACT</name>
<protein>
    <submittedName>
        <fullName evidence="1">Uncharacterized protein</fullName>
    </submittedName>
</protein>
<dbReference type="AlphaFoldDB" id="A0A1V1PCQ2"/>
<reference evidence="2" key="1">
    <citation type="submission" date="2012-11" db="EMBL/GenBank/DDBJ databases">
        <authorList>
            <person name="Lucero-Rivera Y.E."/>
            <person name="Tovar-Ramirez D."/>
        </authorList>
    </citation>
    <scope>NUCLEOTIDE SEQUENCE [LARGE SCALE GENOMIC DNA]</scope>
    <source>
        <strain evidence="2">Araruama</strain>
    </source>
</reference>
<evidence type="ECO:0000313" key="2">
    <source>
        <dbReference type="Proteomes" id="UP000189670"/>
    </source>
</evidence>
<gene>
    <name evidence="1" type="ORF">OMM_07379</name>
</gene>
<dbReference type="Proteomes" id="UP000189670">
    <property type="component" value="Unassembled WGS sequence"/>
</dbReference>
<evidence type="ECO:0000313" key="1">
    <source>
        <dbReference type="EMBL" id="ETR72692.1"/>
    </source>
</evidence>
<dbReference type="EMBL" id="ATBP01000122">
    <property type="protein sequence ID" value="ETR72692.1"/>
    <property type="molecule type" value="Genomic_DNA"/>
</dbReference>